<dbReference type="Proteomes" id="UP000308891">
    <property type="component" value="Unassembled WGS sequence"/>
</dbReference>
<dbReference type="Pfam" id="PF00908">
    <property type="entry name" value="dTDP_sugar_isom"/>
    <property type="match status" value="1"/>
</dbReference>
<evidence type="ECO:0000313" key="8">
    <source>
        <dbReference type="EMBL" id="TIC78989.1"/>
    </source>
</evidence>
<protein>
    <recommendedName>
        <fullName evidence="4 7">dTDP-4-dehydrorhamnose 3,5-epimerase</fullName>
        <ecNumber evidence="3 7">5.1.3.13</ecNumber>
    </recommendedName>
    <alternativeName>
        <fullName evidence="7">Thymidine diphospho-4-keto-rhamnose 3,5-epimerase</fullName>
    </alternativeName>
</protein>
<accession>A0A4T0UK36</accession>
<dbReference type="UniPathway" id="UPA00124"/>
<proteinExistence type="inferred from homology"/>
<feature type="active site" description="Proton acceptor" evidence="5">
    <location>
        <position position="62"/>
    </location>
</feature>
<evidence type="ECO:0000313" key="9">
    <source>
        <dbReference type="Proteomes" id="UP000308891"/>
    </source>
</evidence>
<comment type="similarity">
    <text evidence="7">Belongs to the dTDP-4-dehydrorhamnose 3,5-epimerase family.</text>
</comment>
<feature type="active site" description="Proton donor" evidence="5">
    <location>
        <position position="131"/>
    </location>
</feature>
<keyword evidence="7 8" id="KW-0413">Isomerase</keyword>
<dbReference type="OrthoDB" id="9800680at2"/>
<comment type="caution">
    <text evidence="8">The sequence shown here is derived from an EMBL/GenBank/DDBJ whole genome shotgun (WGS) entry which is preliminary data.</text>
</comment>
<evidence type="ECO:0000256" key="7">
    <source>
        <dbReference type="RuleBase" id="RU364069"/>
    </source>
</evidence>
<sequence>MKITPLSIPDVLLIEPQVYHDQRGYFLESFNQARFEQQLGRPVHFVQDNHSHSVHKVLRGLHYQLGKPQGKLIRVTQGEVFDVAVDLRESSPTFGQWTGGILSAENHHQLWIPEGFAHGFYVLSSTADLHYKATDFWYPQGERTLRWDDPAIAIRWPLSQTPIVSAKDEQGHYFESSDKYA</sequence>
<comment type="catalytic activity">
    <reaction evidence="1 7">
        <text>dTDP-4-dehydro-6-deoxy-alpha-D-glucose = dTDP-4-dehydro-beta-L-rhamnose</text>
        <dbReference type="Rhea" id="RHEA:16969"/>
        <dbReference type="ChEBI" id="CHEBI:57649"/>
        <dbReference type="ChEBI" id="CHEBI:62830"/>
        <dbReference type="EC" id="5.1.3.13"/>
    </reaction>
</comment>
<evidence type="ECO:0000256" key="6">
    <source>
        <dbReference type="PIRSR" id="PIRSR600888-3"/>
    </source>
</evidence>
<dbReference type="GO" id="GO:0000271">
    <property type="term" value="P:polysaccharide biosynthetic process"/>
    <property type="evidence" value="ECO:0007669"/>
    <property type="project" value="TreeGrafter"/>
</dbReference>
<keyword evidence="9" id="KW-1185">Reference proteome</keyword>
<dbReference type="Gene3D" id="2.60.120.10">
    <property type="entry name" value="Jelly Rolls"/>
    <property type="match status" value="1"/>
</dbReference>
<reference evidence="8 9" key="1">
    <citation type="submission" date="2019-04" db="EMBL/GenBank/DDBJ databases">
        <title>Crenobacter sp. nov.</title>
        <authorList>
            <person name="Shi S."/>
        </authorList>
    </citation>
    <scope>NUCLEOTIDE SEQUENCE [LARGE SCALE GENOMIC DNA]</scope>
    <source>
        <strain evidence="8 9">GY 70310</strain>
    </source>
</reference>
<dbReference type="InterPro" id="IPR014710">
    <property type="entry name" value="RmlC-like_jellyroll"/>
</dbReference>
<dbReference type="CDD" id="cd00438">
    <property type="entry name" value="cupin_RmlC"/>
    <property type="match status" value="1"/>
</dbReference>
<gene>
    <name evidence="8" type="primary">rfbC</name>
    <name evidence="8" type="ORF">E5K04_14620</name>
</gene>
<dbReference type="GO" id="GO:0005829">
    <property type="term" value="C:cytosol"/>
    <property type="evidence" value="ECO:0007669"/>
    <property type="project" value="TreeGrafter"/>
</dbReference>
<comment type="subunit">
    <text evidence="7">Homodimer.</text>
</comment>
<dbReference type="PANTHER" id="PTHR21047:SF2">
    <property type="entry name" value="THYMIDINE DIPHOSPHO-4-KETO-RHAMNOSE 3,5-EPIMERASE"/>
    <property type="match status" value="1"/>
</dbReference>
<dbReference type="EMBL" id="STGJ01000020">
    <property type="protein sequence ID" value="TIC78989.1"/>
    <property type="molecule type" value="Genomic_DNA"/>
</dbReference>
<name>A0A4T0UK36_9NEIS</name>
<evidence type="ECO:0000256" key="5">
    <source>
        <dbReference type="PIRSR" id="PIRSR600888-1"/>
    </source>
</evidence>
<evidence type="ECO:0000256" key="4">
    <source>
        <dbReference type="ARBA" id="ARBA00019595"/>
    </source>
</evidence>
<dbReference type="PANTHER" id="PTHR21047">
    <property type="entry name" value="DTDP-6-DEOXY-D-GLUCOSE-3,5 EPIMERASE"/>
    <property type="match status" value="1"/>
</dbReference>
<comment type="function">
    <text evidence="2 7">Catalyzes the epimerization of the C3' and C5'positions of dTDP-6-deoxy-D-xylo-4-hexulose, forming dTDP-6-deoxy-L-lyxo-4-hexulose.</text>
</comment>
<feature type="site" description="Participates in a stacking interaction with the thymidine ring of dTDP-4-oxo-6-deoxyglucose" evidence="6">
    <location>
        <position position="137"/>
    </location>
</feature>
<dbReference type="RefSeq" id="WP_136555460.1">
    <property type="nucleotide sequence ID" value="NZ_STGJ01000020.1"/>
</dbReference>
<dbReference type="AlphaFoldDB" id="A0A4T0UK36"/>
<comment type="pathway">
    <text evidence="7">Carbohydrate biosynthesis; dTDP-L-rhamnose biosynthesis.</text>
</comment>
<evidence type="ECO:0000256" key="1">
    <source>
        <dbReference type="ARBA" id="ARBA00001298"/>
    </source>
</evidence>
<dbReference type="InterPro" id="IPR011051">
    <property type="entry name" value="RmlC_Cupin_sf"/>
</dbReference>
<dbReference type="GO" id="GO:0008830">
    <property type="term" value="F:dTDP-4-dehydrorhamnose 3,5-epimerase activity"/>
    <property type="evidence" value="ECO:0007669"/>
    <property type="project" value="UniProtKB-UniRule"/>
</dbReference>
<dbReference type="EC" id="5.1.3.13" evidence="3 7"/>
<evidence type="ECO:0000256" key="3">
    <source>
        <dbReference type="ARBA" id="ARBA00012098"/>
    </source>
</evidence>
<evidence type="ECO:0000256" key="2">
    <source>
        <dbReference type="ARBA" id="ARBA00001997"/>
    </source>
</evidence>
<dbReference type="SUPFAM" id="SSF51182">
    <property type="entry name" value="RmlC-like cupins"/>
    <property type="match status" value="1"/>
</dbReference>
<dbReference type="InterPro" id="IPR000888">
    <property type="entry name" value="RmlC-like"/>
</dbReference>
<dbReference type="GO" id="GO:0019305">
    <property type="term" value="P:dTDP-rhamnose biosynthetic process"/>
    <property type="evidence" value="ECO:0007669"/>
    <property type="project" value="UniProtKB-UniRule"/>
</dbReference>
<dbReference type="NCBIfam" id="TIGR01221">
    <property type="entry name" value="rmlC"/>
    <property type="match status" value="1"/>
</dbReference>
<organism evidence="8 9">
    <name type="scientific">Crenobacter intestini</name>
    <dbReference type="NCBI Taxonomy" id="2563443"/>
    <lineage>
        <taxon>Bacteria</taxon>
        <taxon>Pseudomonadati</taxon>
        <taxon>Pseudomonadota</taxon>
        <taxon>Betaproteobacteria</taxon>
        <taxon>Neisseriales</taxon>
        <taxon>Neisseriaceae</taxon>
        <taxon>Crenobacter</taxon>
    </lineage>
</organism>